<gene>
    <name evidence="2" type="ORF">CCACVL1_29893</name>
</gene>
<evidence type="ECO:0000313" key="2">
    <source>
        <dbReference type="EMBL" id="OMO51271.1"/>
    </source>
</evidence>
<protein>
    <submittedName>
        <fullName evidence="2">Uncharacterized protein</fullName>
    </submittedName>
</protein>
<name>A0A1R3FZK7_COCAP</name>
<keyword evidence="3" id="KW-1185">Reference proteome</keyword>
<proteinExistence type="predicted"/>
<comment type="caution">
    <text evidence="2">The sequence shown here is derived from an EMBL/GenBank/DDBJ whole genome shotgun (WGS) entry which is preliminary data.</text>
</comment>
<sequence>MSRRKREKIRAKKARRFRPRLTT</sequence>
<dbReference type="Gramene" id="OMO51271">
    <property type="protein sequence ID" value="OMO51271"/>
    <property type="gene ID" value="CCACVL1_29893"/>
</dbReference>
<dbReference type="Proteomes" id="UP000188268">
    <property type="component" value="Unassembled WGS sequence"/>
</dbReference>
<organism evidence="2 3">
    <name type="scientific">Corchorus capsularis</name>
    <name type="common">Jute</name>
    <dbReference type="NCBI Taxonomy" id="210143"/>
    <lineage>
        <taxon>Eukaryota</taxon>
        <taxon>Viridiplantae</taxon>
        <taxon>Streptophyta</taxon>
        <taxon>Embryophyta</taxon>
        <taxon>Tracheophyta</taxon>
        <taxon>Spermatophyta</taxon>
        <taxon>Magnoliopsida</taxon>
        <taxon>eudicotyledons</taxon>
        <taxon>Gunneridae</taxon>
        <taxon>Pentapetalae</taxon>
        <taxon>rosids</taxon>
        <taxon>malvids</taxon>
        <taxon>Malvales</taxon>
        <taxon>Malvaceae</taxon>
        <taxon>Grewioideae</taxon>
        <taxon>Apeibeae</taxon>
        <taxon>Corchorus</taxon>
    </lineage>
</organism>
<feature type="region of interest" description="Disordered" evidence="1">
    <location>
        <begin position="1"/>
        <end position="23"/>
    </location>
</feature>
<reference evidence="2 3" key="1">
    <citation type="submission" date="2013-09" db="EMBL/GenBank/DDBJ databases">
        <title>Corchorus capsularis genome sequencing.</title>
        <authorList>
            <person name="Alam M."/>
            <person name="Haque M.S."/>
            <person name="Islam M.S."/>
            <person name="Emdad E.M."/>
            <person name="Islam M.M."/>
            <person name="Ahmed B."/>
            <person name="Halim A."/>
            <person name="Hossen Q.M.M."/>
            <person name="Hossain M.Z."/>
            <person name="Ahmed R."/>
            <person name="Khan M.M."/>
            <person name="Islam R."/>
            <person name="Rashid M.M."/>
            <person name="Khan S.A."/>
            <person name="Rahman M.S."/>
            <person name="Alam M."/>
        </authorList>
    </citation>
    <scope>NUCLEOTIDE SEQUENCE [LARGE SCALE GENOMIC DNA]</scope>
    <source>
        <strain evidence="3">cv. CVL-1</strain>
        <tissue evidence="2">Whole seedling</tissue>
    </source>
</reference>
<dbReference type="EMBL" id="AWWV01015880">
    <property type="protein sequence ID" value="OMO51271.1"/>
    <property type="molecule type" value="Genomic_DNA"/>
</dbReference>
<dbReference type="AlphaFoldDB" id="A0A1R3FZK7"/>
<evidence type="ECO:0000313" key="3">
    <source>
        <dbReference type="Proteomes" id="UP000188268"/>
    </source>
</evidence>
<accession>A0A1R3FZK7</accession>
<evidence type="ECO:0000256" key="1">
    <source>
        <dbReference type="SAM" id="MobiDB-lite"/>
    </source>
</evidence>